<evidence type="ECO:0000313" key="12">
    <source>
        <dbReference type="EMBL" id="TPE44003.1"/>
    </source>
</evidence>
<dbReference type="PANTHER" id="PTHR43226:SF4">
    <property type="entry name" value="XAA-PRO AMINOPEPTIDASE 3"/>
    <property type="match status" value="1"/>
</dbReference>
<dbReference type="SUPFAM" id="SSF55920">
    <property type="entry name" value="Creatinase/aminopeptidase"/>
    <property type="match status" value="1"/>
</dbReference>
<dbReference type="OrthoDB" id="9806388at2"/>
<accession>A0A501W1Z6</accession>
<dbReference type="Gene3D" id="3.90.230.10">
    <property type="entry name" value="Creatinase/methionine aminopeptidase superfamily"/>
    <property type="match status" value="1"/>
</dbReference>
<dbReference type="RefSeq" id="WP_140621626.1">
    <property type="nucleotide sequence ID" value="NZ_VFRQ01000005.1"/>
</dbReference>
<dbReference type="InterPro" id="IPR052433">
    <property type="entry name" value="X-Pro_dipept-like"/>
</dbReference>
<comment type="caution">
    <text evidence="12">The sequence shown here is derived from an EMBL/GenBank/DDBJ whole genome shotgun (WGS) entry which is preliminary data.</text>
</comment>
<dbReference type="InterPro" id="IPR000994">
    <property type="entry name" value="Pept_M24"/>
</dbReference>
<keyword evidence="5" id="KW-0645">Protease</keyword>
<dbReference type="Pfam" id="PF05195">
    <property type="entry name" value="AMP_N"/>
    <property type="match status" value="1"/>
</dbReference>
<protein>
    <recommendedName>
        <fullName evidence="4">Xaa-Pro aminopeptidase</fullName>
        <ecNumber evidence="4">3.4.11.9</ecNumber>
    </recommendedName>
</protein>
<dbReference type="Proteomes" id="UP000316727">
    <property type="component" value="Unassembled WGS sequence"/>
</dbReference>
<dbReference type="GO" id="GO:0006508">
    <property type="term" value="P:proteolysis"/>
    <property type="evidence" value="ECO:0007669"/>
    <property type="project" value="UniProtKB-KW"/>
</dbReference>
<evidence type="ECO:0000256" key="3">
    <source>
        <dbReference type="ARBA" id="ARBA00008766"/>
    </source>
</evidence>
<dbReference type="CDD" id="cd01087">
    <property type="entry name" value="Prolidase"/>
    <property type="match status" value="1"/>
</dbReference>
<evidence type="ECO:0000313" key="13">
    <source>
        <dbReference type="Proteomes" id="UP000316727"/>
    </source>
</evidence>
<dbReference type="InterPro" id="IPR007865">
    <property type="entry name" value="Aminopep_P_N"/>
</dbReference>
<keyword evidence="6 10" id="KW-0479">Metal-binding</keyword>
<evidence type="ECO:0000256" key="10">
    <source>
        <dbReference type="RuleBase" id="RU000590"/>
    </source>
</evidence>
<evidence type="ECO:0000256" key="9">
    <source>
        <dbReference type="ARBA" id="ARBA00023211"/>
    </source>
</evidence>
<dbReference type="PANTHER" id="PTHR43226">
    <property type="entry name" value="XAA-PRO AMINOPEPTIDASE 3"/>
    <property type="match status" value="1"/>
</dbReference>
<name>A0A501W1Z6_9BACT</name>
<evidence type="ECO:0000256" key="4">
    <source>
        <dbReference type="ARBA" id="ARBA00012574"/>
    </source>
</evidence>
<keyword evidence="7" id="KW-0378">Hydrolase</keyword>
<feature type="domain" description="Aminopeptidase P N-terminal" evidence="11">
    <location>
        <begin position="6"/>
        <end position="142"/>
    </location>
</feature>
<evidence type="ECO:0000259" key="11">
    <source>
        <dbReference type="SMART" id="SM01011"/>
    </source>
</evidence>
<evidence type="ECO:0000256" key="8">
    <source>
        <dbReference type="ARBA" id="ARBA00023049"/>
    </source>
</evidence>
<sequence length="433" mass="50055">MKYLPIGQELFVHNRSNFVKQLKPSSIAIFQANDVMPTNADGTMPFRQNSDLFYLSGIDQEESILLLFPDCREEHLREVLFVRETNDHILTWEGYKLTKEQAREVSGIQTVFWTHQFEQVLHTLAFEAEHLYLNTNEHLRAVVEVETRDARFIKKVKEQFPLHKYERSAPIMHQLRAIKSEREVELLQLACDITGKAFRRLLGFIKPGVMEYEIEAELYHEFLRNRSKGPAYEPIIASGANACILHYTDNSRECKDGDLVLMDFGAEYANYAADLTRTVPVNGKFTKRQREVYDSVLTVMKAAKQMLVPGNTLGQYHRFVGTLMENELIKLGLLNEGDVRNQDPEKPLYKKYFMHGTSHHLGLDVHDVGNRFRPFEEGMVFTCEPGIYIREEGIGIRLENDILITHNGPKDLMQDIPLEADDIERLMQAHQLV</sequence>
<reference evidence="12 13" key="1">
    <citation type="submission" date="2019-06" db="EMBL/GenBank/DDBJ databases">
        <title>A novel bacterium of genus Pontibacter, isolated from marine sediment.</title>
        <authorList>
            <person name="Huang H."/>
            <person name="Mo K."/>
            <person name="Hu Y."/>
        </authorList>
    </citation>
    <scope>NUCLEOTIDE SEQUENCE [LARGE SCALE GENOMIC DNA]</scope>
    <source>
        <strain evidence="12 13">HB172049</strain>
    </source>
</reference>
<dbReference type="InterPro" id="IPR029149">
    <property type="entry name" value="Creatin/AminoP/Spt16_N"/>
</dbReference>
<dbReference type="PROSITE" id="PS00491">
    <property type="entry name" value="PROLINE_PEPTIDASE"/>
    <property type="match status" value="1"/>
</dbReference>
<gene>
    <name evidence="12" type="ORF">FJM65_11310</name>
</gene>
<evidence type="ECO:0000256" key="6">
    <source>
        <dbReference type="ARBA" id="ARBA00022723"/>
    </source>
</evidence>
<evidence type="ECO:0000256" key="5">
    <source>
        <dbReference type="ARBA" id="ARBA00022670"/>
    </source>
</evidence>
<comment type="similarity">
    <text evidence="3 10">Belongs to the peptidase M24B family.</text>
</comment>
<organism evidence="12 13">
    <name type="scientific">Pontibacter mangrovi</name>
    <dbReference type="NCBI Taxonomy" id="2589816"/>
    <lineage>
        <taxon>Bacteria</taxon>
        <taxon>Pseudomonadati</taxon>
        <taxon>Bacteroidota</taxon>
        <taxon>Cytophagia</taxon>
        <taxon>Cytophagales</taxon>
        <taxon>Hymenobacteraceae</taxon>
        <taxon>Pontibacter</taxon>
    </lineage>
</organism>
<dbReference type="Gene3D" id="3.40.350.10">
    <property type="entry name" value="Creatinase/prolidase N-terminal domain"/>
    <property type="match status" value="1"/>
</dbReference>
<keyword evidence="9" id="KW-0464">Manganese</keyword>
<dbReference type="Pfam" id="PF00557">
    <property type="entry name" value="Peptidase_M24"/>
    <property type="match status" value="1"/>
</dbReference>
<evidence type="ECO:0000256" key="1">
    <source>
        <dbReference type="ARBA" id="ARBA00001424"/>
    </source>
</evidence>
<dbReference type="GO" id="GO:0030145">
    <property type="term" value="F:manganese ion binding"/>
    <property type="evidence" value="ECO:0007669"/>
    <property type="project" value="InterPro"/>
</dbReference>
<dbReference type="GO" id="GO:0070006">
    <property type="term" value="F:metalloaminopeptidase activity"/>
    <property type="evidence" value="ECO:0007669"/>
    <property type="project" value="InterPro"/>
</dbReference>
<evidence type="ECO:0000256" key="7">
    <source>
        <dbReference type="ARBA" id="ARBA00022801"/>
    </source>
</evidence>
<dbReference type="EMBL" id="VFRQ01000005">
    <property type="protein sequence ID" value="TPE44003.1"/>
    <property type="molecule type" value="Genomic_DNA"/>
</dbReference>
<proteinExistence type="inferred from homology"/>
<dbReference type="InterPro" id="IPR001131">
    <property type="entry name" value="Peptidase_M24B_aminopep-P_CS"/>
</dbReference>
<dbReference type="InterPro" id="IPR036005">
    <property type="entry name" value="Creatinase/aminopeptidase-like"/>
</dbReference>
<dbReference type="AlphaFoldDB" id="A0A501W1Z6"/>
<dbReference type="EC" id="3.4.11.9" evidence="4"/>
<dbReference type="SMART" id="SM01011">
    <property type="entry name" value="AMP_N"/>
    <property type="match status" value="1"/>
</dbReference>
<dbReference type="SUPFAM" id="SSF53092">
    <property type="entry name" value="Creatinase/prolidase N-terminal domain"/>
    <property type="match status" value="1"/>
</dbReference>
<evidence type="ECO:0000256" key="2">
    <source>
        <dbReference type="ARBA" id="ARBA00001936"/>
    </source>
</evidence>
<keyword evidence="13" id="KW-1185">Reference proteome</keyword>
<comment type="cofactor">
    <cofactor evidence="2">
        <name>Mn(2+)</name>
        <dbReference type="ChEBI" id="CHEBI:29035"/>
    </cofactor>
</comment>
<keyword evidence="8" id="KW-0482">Metalloprotease</keyword>
<comment type="catalytic activity">
    <reaction evidence="1">
        <text>Release of any N-terminal amino acid, including proline, that is linked to proline, even from a dipeptide or tripeptide.</text>
        <dbReference type="EC" id="3.4.11.9"/>
    </reaction>
</comment>